<name>A0A4R3VNM4_9SPHI</name>
<dbReference type="Pfam" id="PF03235">
    <property type="entry name" value="GmrSD_N"/>
    <property type="match status" value="1"/>
</dbReference>
<dbReference type="Pfam" id="PF25202">
    <property type="entry name" value="DUF7834"/>
    <property type="match status" value="1"/>
</dbReference>
<sequence>MSEISSGKNKAEILPIEQFLKIKDIRIPEYQRPYRWEEKNVAQLINDIFIHKEKSRYRLGTVVIHQNNIKGENKLVHDIVDGQQRFTTLRILLYALYKIVHTNSANFETYIIDKVSELKKEIDTIPIYYTNKESIKQIRNNYHTAIRLLNKFDTLGIKAFIEKCEVVVFYIADITEAFQFFDSQNARGKDLYPHDLLKAFHLRAFDNKEQQKQVEIVDQWEQYESKDLANVFAIYLYRIKGWADQNSSRRFTKKDIGMFKGINIYSDDLFPYMRPIQIAHTFVDHYNSNFERNIDKQKFDYPFQLDSIMINGCRFFEYTAYYKKIIEGFKERYEVSVWNDELSATQKIFYLAYHNSKSYRDGEKYLLSLFECLVIYYLDKFGYAEFDYFLEKAFVWVYSLRFKYQRLGFDSVDNFVVENPNINLFHQIRKFISPEQIINIDITPIYPTEQMVKSYSIVGNDRIDFRIGTFFKNKMYYAN</sequence>
<evidence type="ECO:0000313" key="4">
    <source>
        <dbReference type="Proteomes" id="UP000295197"/>
    </source>
</evidence>
<dbReference type="InterPro" id="IPR004919">
    <property type="entry name" value="GmrSD_N"/>
</dbReference>
<evidence type="ECO:0000259" key="2">
    <source>
        <dbReference type="Pfam" id="PF25202"/>
    </source>
</evidence>
<proteinExistence type="predicted"/>
<comment type="caution">
    <text evidence="3">The sequence shown here is derived from an EMBL/GenBank/DDBJ whole genome shotgun (WGS) entry which is preliminary data.</text>
</comment>
<feature type="domain" description="GmrSD restriction endonucleases N-terminal" evidence="1">
    <location>
        <begin position="19"/>
        <end position="201"/>
    </location>
</feature>
<accession>A0A4R3VNM4</accession>
<dbReference type="Proteomes" id="UP000295197">
    <property type="component" value="Unassembled WGS sequence"/>
</dbReference>
<dbReference type="RefSeq" id="WP_165894450.1">
    <property type="nucleotide sequence ID" value="NZ_SMBZ01000069.1"/>
</dbReference>
<reference evidence="3 4" key="1">
    <citation type="submission" date="2019-03" db="EMBL/GenBank/DDBJ databases">
        <title>Genomic Encyclopedia of Type Strains, Phase IV (KMG-IV): sequencing the most valuable type-strain genomes for metagenomic binning, comparative biology and taxonomic classification.</title>
        <authorList>
            <person name="Goeker M."/>
        </authorList>
    </citation>
    <scope>NUCLEOTIDE SEQUENCE [LARGE SCALE GENOMIC DNA]</scope>
    <source>
        <strain evidence="3 4">DSM 22362</strain>
    </source>
</reference>
<dbReference type="EMBL" id="SMBZ01000069">
    <property type="protein sequence ID" value="TCV05724.1"/>
    <property type="molecule type" value="Genomic_DNA"/>
</dbReference>
<evidence type="ECO:0000259" key="1">
    <source>
        <dbReference type="Pfam" id="PF03235"/>
    </source>
</evidence>
<protein>
    <submittedName>
        <fullName evidence="3">Uncharacterized protein DUF262</fullName>
    </submittedName>
</protein>
<keyword evidence="4" id="KW-1185">Reference proteome</keyword>
<dbReference type="PANTHER" id="PTHR35149:SF1">
    <property type="entry name" value="DUF5655 DOMAIN-CONTAINING PROTEIN"/>
    <property type="match status" value="1"/>
</dbReference>
<feature type="domain" description="DUF7834" evidence="2">
    <location>
        <begin position="213"/>
        <end position="448"/>
    </location>
</feature>
<dbReference type="PANTHER" id="PTHR35149">
    <property type="entry name" value="SLL5132 PROTEIN"/>
    <property type="match status" value="1"/>
</dbReference>
<evidence type="ECO:0000313" key="3">
    <source>
        <dbReference type="EMBL" id="TCV05724.1"/>
    </source>
</evidence>
<organism evidence="3 4">
    <name type="scientific">Sphingobacterium alimentarium</name>
    <dbReference type="NCBI Taxonomy" id="797292"/>
    <lineage>
        <taxon>Bacteria</taxon>
        <taxon>Pseudomonadati</taxon>
        <taxon>Bacteroidota</taxon>
        <taxon>Sphingobacteriia</taxon>
        <taxon>Sphingobacteriales</taxon>
        <taxon>Sphingobacteriaceae</taxon>
        <taxon>Sphingobacterium</taxon>
    </lineage>
</organism>
<gene>
    <name evidence="3" type="ORF">EDC17_10693</name>
</gene>
<dbReference type="AlphaFoldDB" id="A0A4R3VNM4"/>
<dbReference type="InterPro" id="IPR057156">
    <property type="entry name" value="DUF7834"/>
</dbReference>